<evidence type="ECO:0000313" key="3">
    <source>
        <dbReference type="EMBL" id="KAK0632547.1"/>
    </source>
</evidence>
<accession>A0AA39XFS8</accession>
<dbReference type="Gene3D" id="3.30.200.20">
    <property type="entry name" value="Phosphorylase Kinase, domain 1"/>
    <property type="match status" value="1"/>
</dbReference>
<dbReference type="CDD" id="cd05154">
    <property type="entry name" value="ACAD10_11_N-like"/>
    <property type="match status" value="1"/>
</dbReference>
<dbReference type="Gene3D" id="3.90.1200.10">
    <property type="match status" value="1"/>
</dbReference>
<dbReference type="AlphaFoldDB" id="A0AA39XFS8"/>
<dbReference type="Pfam" id="PF01636">
    <property type="entry name" value="APH"/>
    <property type="match status" value="1"/>
</dbReference>
<evidence type="ECO:0000313" key="4">
    <source>
        <dbReference type="Proteomes" id="UP001175000"/>
    </source>
</evidence>
<evidence type="ECO:0000259" key="2">
    <source>
        <dbReference type="Pfam" id="PF01636"/>
    </source>
</evidence>
<sequence>MAGRVRQPIDTRALEAWISRNVPKIEVPLEVKQFGFGQSNPTYQLTSPVGKRYVLRKKPPGQLVSKTAHKVEREYRIIAALAKTDVPVPKAYCLCEDASIIGTPFYIMEFLDGRIFEDPVIPNVLPDQRRAIWADAVRVLARLHRIDPREVGLENFGKSAGFYSRQVATWKTICNTQAAISDVETRVSVGPLPHFNEMMAFFGDESQQPVDRGTLIHGDFKIDNLVFHKTEPRVIGILDWEMSTIGHPLSDISNLLTPYFTARLDPRKSINVHPGFKPRATRGLPTPDEITRLYFSIATPTPRASGSSSSLELSLSDPDQDQERERARELQWAQAFNIFRLSAICQGIAARQAGRQASSEEARRYGDERWPLANFAWELTRSAKAANGGEVVGRGRERSKL</sequence>
<dbReference type="EMBL" id="JAULSU010000001">
    <property type="protein sequence ID" value="KAK0632547.1"/>
    <property type="molecule type" value="Genomic_DNA"/>
</dbReference>
<dbReference type="InterPro" id="IPR002575">
    <property type="entry name" value="Aminoglycoside_PTrfase"/>
</dbReference>
<keyword evidence="4" id="KW-1185">Reference proteome</keyword>
<feature type="region of interest" description="Disordered" evidence="1">
    <location>
        <begin position="301"/>
        <end position="327"/>
    </location>
</feature>
<feature type="compositionally biased region" description="Low complexity" evidence="1">
    <location>
        <begin position="305"/>
        <end position="316"/>
    </location>
</feature>
<comment type="caution">
    <text evidence="3">The sequence shown here is derived from an EMBL/GenBank/DDBJ whole genome shotgun (WGS) entry which is preliminary data.</text>
</comment>
<keyword evidence="3" id="KW-0418">Kinase</keyword>
<dbReference type="InterPro" id="IPR052898">
    <property type="entry name" value="ACAD10-like"/>
</dbReference>
<keyword evidence="3" id="KW-0808">Transferase</keyword>
<protein>
    <submittedName>
        <fullName evidence="3">Kinase-like domain-containing protein</fullName>
    </submittedName>
</protein>
<dbReference type="PANTHER" id="PTHR47829">
    <property type="entry name" value="HYDROLASE, PUTATIVE (AFU_ORTHOLOGUE AFUA_1G12880)-RELATED"/>
    <property type="match status" value="1"/>
</dbReference>
<dbReference type="SUPFAM" id="SSF56112">
    <property type="entry name" value="Protein kinase-like (PK-like)"/>
    <property type="match status" value="1"/>
</dbReference>
<reference evidence="3" key="1">
    <citation type="submission" date="2023-06" db="EMBL/GenBank/DDBJ databases">
        <title>Genome-scale phylogeny and comparative genomics of the fungal order Sordariales.</title>
        <authorList>
            <consortium name="Lawrence Berkeley National Laboratory"/>
            <person name="Hensen N."/>
            <person name="Bonometti L."/>
            <person name="Westerberg I."/>
            <person name="Brannstrom I.O."/>
            <person name="Guillou S."/>
            <person name="Cros-Aarteil S."/>
            <person name="Calhoun S."/>
            <person name="Haridas S."/>
            <person name="Kuo A."/>
            <person name="Mondo S."/>
            <person name="Pangilinan J."/>
            <person name="Riley R."/>
            <person name="Labutti K."/>
            <person name="Andreopoulos B."/>
            <person name="Lipzen A."/>
            <person name="Chen C."/>
            <person name="Yanf M."/>
            <person name="Daum C."/>
            <person name="Ng V."/>
            <person name="Clum A."/>
            <person name="Steindorff A."/>
            <person name="Ohm R."/>
            <person name="Martin F."/>
            <person name="Silar P."/>
            <person name="Natvig D."/>
            <person name="Lalanne C."/>
            <person name="Gautier V."/>
            <person name="Ament-Velasquez S.L."/>
            <person name="Kruys A."/>
            <person name="Hutchinson M.I."/>
            <person name="Powell A.J."/>
            <person name="Barry K."/>
            <person name="Miller A.N."/>
            <person name="Grigoriev I.V."/>
            <person name="Debuchy R."/>
            <person name="Gladieux P."/>
            <person name="Thoren M.H."/>
            <person name="Johannesson H."/>
        </authorList>
    </citation>
    <scope>NUCLEOTIDE SEQUENCE</scope>
    <source>
        <strain evidence="3">CBS 606.72</strain>
    </source>
</reference>
<name>A0AA39XFS8_9PEZI</name>
<evidence type="ECO:0000256" key="1">
    <source>
        <dbReference type="SAM" id="MobiDB-lite"/>
    </source>
</evidence>
<dbReference type="Proteomes" id="UP001175000">
    <property type="component" value="Unassembled WGS sequence"/>
</dbReference>
<dbReference type="InterPro" id="IPR041726">
    <property type="entry name" value="ACAD10_11_N"/>
</dbReference>
<organism evidence="3 4">
    <name type="scientific">Immersiella caudata</name>
    <dbReference type="NCBI Taxonomy" id="314043"/>
    <lineage>
        <taxon>Eukaryota</taxon>
        <taxon>Fungi</taxon>
        <taxon>Dikarya</taxon>
        <taxon>Ascomycota</taxon>
        <taxon>Pezizomycotina</taxon>
        <taxon>Sordariomycetes</taxon>
        <taxon>Sordariomycetidae</taxon>
        <taxon>Sordariales</taxon>
        <taxon>Lasiosphaeriaceae</taxon>
        <taxon>Immersiella</taxon>
    </lineage>
</organism>
<feature type="domain" description="Aminoglycoside phosphotransferase" evidence="2">
    <location>
        <begin position="30"/>
        <end position="265"/>
    </location>
</feature>
<proteinExistence type="predicted"/>
<dbReference type="PANTHER" id="PTHR47829:SF1">
    <property type="entry name" value="HAD FAMILY PHOSPHATASE"/>
    <property type="match status" value="1"/>
</dbReference>
<dbReference type="InterPro" id="IPR011009">
    <property type="entry name" value="Kinase-like_dom_sf"/>
</dbReference>
<gene>
    <name evidence="3" type="ORF">B0T14DRAFT_560226</name>
</gene>
<dbReference type="GO" id="GO:0016301">
    <property type="term" value="F:kinase activity"/>
    <property type="evidence" value="ECO:0007669"/>
    <property type="project" value="UniProtKB-KW"/>
</dbReference>